<keyword evidence="2" id="KW-0472">Membrane</keyword>
<dbReference type="EMBL" id="BK015136">
    <property type="protein sequence ID" value="DAD92465.1"/>
    <property type="molecule type" value="Genomic_DNA"/>
</dbReference>
<name>A0A8S5NCV4_9CAUD</name>
<evidence type="ECO:0000256" key="1">
    <source>
        <dbReference type="SAM" id="Coils"/>
    </source>
</evidence>
<sequence>MEFLNDIVNTISSILSSIFLPLIGVFMFHDARRRKEEATARKEEAIARKAETDNITSYAAEWKELYEKKEAKVQEQDKKIDQLYAEKNEDRLRIRELMEKNTTLELENQKLIVKRCDVRGCGKRQPPNDY</sequence>
<keyword evidence="1" id="KW-0175">Coiled coil</keyword>
<keyword evidence="2" id="KW-0812">Transmembrane</keyword>
<keyword evidence="2" id="KW-1133">Transmembrane helix</keyword>
<organism evidence="3">
    <name type="scientific">Siphoviridae sp. ctzEj35</name>
    <dbReference type="NCBI Taxonomy" id="2826528"/>
    <lineage>
        <taxon>Viruses</taxon>
        <taxon>Duplodnaviria</taxon>
        <taxon>Heunggongvirae</taxon>
        <taxon>Uroviricota</taxon>
        <taxon>Caudoviricetes</taxon>
    </lineage>
</organism>
<evidence type="ECO:0000256" key="2">
    <source>
        <dbReference type="SAM" id="Phobius"/>
    </source>
</evidence>
<feature type="coiled-coil region" evidence="1">
    <location>
        <begin position="28"/>
        <end position="114"/>
    </location>
</feature>
<evidence type="ECO:0000313" key="3">
    <source>
        <dbReference type="EMBL" id="DAD92465.1"/>
    </source>
</evidence>
<feature type="transmembrane region" description="Helical" evidence="2">
    <location>
        <begin position="6"/>
        <end position="28"/>
    </location>
</feature>
<protein>
    <submittedName>
        <fullName evidence="3">Initiation control protein YabA</fullName>
    </submittedName>
</protein>
<proteinExistence type="predicted"/>
<reference evidence="3" key="1">
    <citation type="journal article" date="2021" name="Proc. Natl. Acad. Sci. U.S.A.">
        <title>A Catalog of Tens of Thousands of Viruses from Human Metagenomes Reveals Hidden Associations with Chronic Diseases.</title>
        <authorList>
            <person name="Tisza M.J."/>
            <person name="Buck C.B."/>
        </authorList>
    </citation>
    <scope>NUCLEOTIDE SEQUENCE</scope>
    <source>
        <strain evidence="3">CtzEj35</strain>
    </source>
</reference>
<accession>A0A8S5NCV4</accession>